<reference evidence="4 5" key="1">
    <citation type="submission" date="2019-10" db="EMBL/GenBank/DDBJ databases">
        <title>Genomic and transcriptomic insights into the perfect genentic adaptation of a filamentous nitrogen-fixing cyanobacterium to rice fields.</title>
        <authorList>
            <person name="Chen Z."/>
        </authorList>
    </citation>
    <scope>NUCLEOTIDE SEQUENCE [LARGE SCALE GENOMIC DNA]</scope>
    <source>
        <strain evidence="4">CCNUC1</strain>
    </source>
</reference>
<dbReference type="InterPro" id="IPR024983">
    <property type="entry name" value="CHAT_dom"/>
</dbReference>
<keyword evidence="5" id="KW-1185">Reference proteome</keyword>
<dbReference type="KEGG" id="nsh:GXM_07756"/>
<dbReference type="Proteomes" id="UP000326678">
    <property type="component" value="Chromosome Gxm2"/>
</dbReference>
<dbReference type="SUPFAM" id="SSF48452">
    <property type="entry name" value="TPR-like"/>
    <property type="match status" value="2"/>
</dbReference>
<evidence type="ECO:0000256" key="1">
    <source>
        <dbReference type="PROSITE-ProRule" id="PRU00339"/>
    </source>
</evidence>
<dbReference type="Pfam" id="PF12770">
    <property type="entry name" value="CHAT"/>
    <property type="match status" value="1"/>
</dbReference>
<dbReference type="InterPro" id="IPR019734">
    <property type="entry name" value="TPR_rpt"/>
</dbReference>
<protein>
    <submittedName>
        <fullName evidence="4">CHAT domain-containing protein</fullName>
    </submittedName>
</protein>
<dbReference type="Gene3D" id="1.25.40.10">
    <property type="entry name" value="Tetratricopeptide repeat domain"/>
    <property type="match status" value="2"/>
</dbReference>
<keyword evidence="2" id="KW-0732">Signal</keyword>
<feature type="signal peptide" evidence="2">
    <location>
        <begin position="1"/>
        <end position="21"/>
    </location>
</feature>
<accession>A0A5P8WCI3</accession>
<name>A0A5P8WCI3_9NOSO</name>
<dbReference type="PROSITE" id="PS50005">
    <property type="entry name" value="TPR"/>
    <property type="match status" value="1"/>
</dbReference>
<evidence type="ECO:0000259" key="3">
    <source>
        <dbReference type="Pfam" id="PF12770"/>
    </source>
</evidence>
<dbReference type="PANTHER" id="PTHR10098">
    <property type="entry name" value="RAPSYN-RELATED"/>
    <property type="match status" value="1"/>
</dbReference>
<feature type="chain" id="PRO_5025024337" evidence="2">
    <location>
        <begin position="22"/>
        <end position="892"/>
    </location>
</feature>
<dbReference type="InterPro" id="IPR011990">
    <property type="entry name" value="TPR-like_helical_dom_sf"/>
</dbReference>
<dbReference type="SMART" id="SM00028">
    <property type="entry name" value="TPR"/>
    <property type="match status" value="4"/>
</dbReference>
<dbReference type="EMBL" id="CP045227">
    <property type="protein sequence ID" value="QFS50262.1"/>
    <property type="molecule type" value="Genomic_DNA"/>
</dbReference>
<evidence type="ECO:0000313" key="5">
    <source>
        <dbReference type="Proteomes" id="UP000326678"/>
    </source>
</evidence>
<feature type="repeat" description="TPR" evidence="1">
    <location>
        <begin position="119"/>
        <end position="152"/>
    </location>
</feature>
<gene>
    <name evidence="4" type="ORF">GXM_07756</name>
</gene>
<proteinExistence type="predicted"/>
<feature type="domain" description="CHAT" evidence="3">
    <location>
        <begin position="611"/>
        <end position="890"/>
    </location>
</feature>
<keyword evidence="1" id="KW-0802">TPR repeat</keyword>
<sequence length="892" mass="98870">MYKFLALATLSQILIISPISAVSNPISQVIAPKSAKQLFDQGLKQYQSQKYSDAAKLFLDASTAFGNGGDKLNQALAWNYLSLSYQELGQLPEAEKVISDSVNLLQSKNGSKEYLSVRAQAFNTLGRLQLAQGKTENAISSWEEAIAIYTSYQDTSGEIGAQINQAQGFQALGLFRRAKNTLENVKLDIYKQQDPVLKVTGMLSLANALRVVGDLNSSWQVLDDADKVAQQLRSQELLAEVLLSKGNDIQVLQPNSGNDSDKGQDNQKALELYQRAATISEKPTTQLQAQLNILRLLAESSRPEQWSQAQTLFPQLQSLLDSLPPSRSSIYARINFAQSLMKLAKKTESAQGVISSEDACTSSHPVCSAAKVVATSIKQAQNLQDLRAEAYALGTLGNLYEQTQQWSEAENFSKQALKISQGIQAKDISSRWFSQLGRIKSAVSNPQRNEEEAILAYKEAVDIFGYLRRDLVTVNRDVQFSFRDEVEPVYREYVRLLLQSQGEQPDIETLEKARKAIESLQLAELDNFFRSACLDSQPVQLEKIDSTQATAVVYPIVLSDRLAVIISLPNQPKGKSLKLHTFKISKDAVDAKVEELRQKLVIRSTYEFLLPAEEIYDWIIRPIEADLQNSSTKNLVFVLDGKLQGIPIAALYDKNKKEYMIQKGYNIALSPGLELLPPKSINQGKLQAIVGGITKEIKFPGVTFSALPGVQKELAGIANKLPIRGYYLDEEFNSEKIKQIISSSRIPIVHLATHGQFSSKAESTFILASGGKLNINEFSTILKTRDTNQQQAIELLVLSACNTATGDNRAALGIAGTAIQSGARSTLASLWSVNDEATTNLMIQFYQEFVKNKKTKAEALRLAQSYLLSGNFEPMYKHPYYWSSFVLVGNWQ</sequence>
<evidence type="ECO:0000256" key="2">
    <source>
        <dbReference type="SAM" id="SignalP"/>
    </source>
</evidence>
<evidence type="ECO:0000313" key="4">
    <source>
        <dbReference type="EMBL" id="QFS50262.1"/>
    </source>
</evidence>
<organism evidence="4 5">
    <name type="scientific">Nostoc sphaeroides CCNUC1</name>
    <dbReference type="NCBI Taxonomy" id="2653204"/>
    <lineage>
        <taxon>Bacteria</taxon>
        <taxon>Bacillati</taxon>
        <taxon>Cyanobacteriota</taxon>
        <taxon>Cyanophyceae</taxon>
        <taxon>Nostocales</taxon>
        <taxon>Nostocaceae</taxon>
        <taxon>Nostoc</taxon>
    </lineage>
</organism>
<dbReference type="AlphaFoldDB" id="A0A5P8WCI3"/>
<dbReference type="RefSeq" id="WP_152591327.1">
    <property type="nucleotide sequence ID" value="NZ_CP045227.1"/>
</dbReference>